<feature type="region of interest" description="Disordered" evidence="2">
    <location>
        <begin position="112"/>
        <end position="131"/>
    </location>
</feature>
<reference evidence="3 4" key="1">
    <citation type="submission" date="2014-06" db="EMBL/GenBank/DDBJ databases">
        <title>Whole Genome Sequences of Three Symbiotic Endozoicomonas Bacteria.</title>
        <authorList>
            <person name="Neave M.J."/>
            <person name="Apprill A."/>
            <person name="Voolstra C.R."/>
        </authorList>
    </citation>
    <scope>NUCLEOTIDE SEQUENCE [LARGE SCALE GENOMIC DNA]</scope>
    <source>
        <strain evidence="3 4">DSM 22380</strain>
    </source>
</reference>
<feature type="coiled-coil region" evidence="1">
    <location>
        <begin position="143"/>
        <end position="170"/>
    </location>
</feature>
<evidence type="ECO:0000313" key="4">
    <source>
        <dbReference type="Proteomes" id="UP000027997"/>
    </source>
</evidence>
<protein>
    <submittedName>
        <fullName evidence="3">Uncharacterized protein</fullName>
    </submittedName>
</protein>
<evidence type="ECO:0000256" key="2">
    <source>
        <dbReference type="SAM" id="MobiDB-lite"/>
    </source>
</evidence>
<dbReference type="Proteomes" id="UP000027997">
    <property type="component" value="Unassembled WGS sequence"/>
</dbReference>
<accession>A0A081KC47</accession>
<dbReference type="RefSeq" id="WP_020583427.1">
    <property type="nucleotide sequence ID" value="NZ_JOJP01000001.1"/>
</dbReference>
<evidence type="ECO:0000313" key="3">
    <source>
        <dbReference type="EMBL" id="KEI71723.1"/>
    </source>
</evidence>
<sequence>MDIQNTRQNKDSPTGLFSEILKHRKENNLQIKAVPEVVQRYIEYEWACFSDNTLFMRALTNRRFTVLVNVENELKKIKSAKEAYCELSKEHKRVIDLNLELVIENKTLRNQLSKESEEKHPANKGNIQKSGRDLTESSFITDIELLKEKLEALRTEVHKTQELNEAALRALDLKLTSMRGNRLQFTAIAYANAQTRVNAQLDQENASITAINTALIQERKALKAQLFLLHQHEYF</sequence>
<dbReference type="EMBL" id="JOJP01000001">
    <property type="protein sequence ID" value="KEI71723.1"/>
    <property type="molecule type" value="Genomic_DNA"/>
</dbReference>
<keyword evidence="4" id="KW-1185">Reference proteome</keyword>
<keyword evidence="1" id="KW-0175">Coiled coil</keyword>
<organism evidence="3 4">
    <name type="scientific">Endozoicomonas elysicola</name>
    <dbReference type="NCBI Taxonomy" id="305900"/>
    <lineage>
        <taxon>Bacteria</taxon>
        <taxon>Pseudomonadati</taxon>
        <taxon>Pseudomonadota</taxon>
        <taxon>Gammaproteobacteria</taxon>
        <taxon>Oceanospirillales</taxon>
        <taxon>Endozoicomonadaceae</taxon>
        <taxon>Endozoicomonas</taxon>
    </lineage>
</organism>
<comment type="caution">
    <text evidence="3">The sequence shown here is derived from an EMBL/GenBank/DDBJ whole genome shotgun (WGS) entry which is preliminary data.</text>
</comment>
<dbReference type="AlphaFoldDB" id="A0A081KC47"/>
<evidence type="ECO:0000256" key="1">
    <source>
        <dbReference type="SAM" id="Coils"/>
    </source>
</evidence>
<gene>
    <name evidence="3" type="ORF">GV64_14110</name>
</gene>
<feature type="compositionally biased region" description="Basic and acidic residues" evidence="2">
    <location>
        <begin position="112"/>
        <end position="121"/>
    </location>
</feature>
<name>A0A081KC47_9GAMM</name>
<proteinExistence type="predicted"/>